<feature type="region of interest" description="Disordered" evidence="5">
    <location>
        <begin position="256"/>
        <end position="342"/>
    </location>
</feature>
<dbReference type="GO" id="GO:0005666">
    <property type="term" value="C:RNA polymerase III complex"/>
    <property type="evidence" value="ECO:0007669"/>
    <property type="project" value="InterPro"/>
</dbReference>
<dbReference type="InterPro" id="IPR007811">
    <property type="entry name" value="RPC4"/>
</dbReference>
<dbReference type="GO" id="GO:0042797">
    <property type="term" value="P:tRNA transcription by RNA polymerase III"/>
    <property type="evidence" value="ECO:0007669"/>
    <property type="project" value="TreeGrafter"/>
</dbReference>
<dbReference type="GO" id="GO:0003677">
    <property type="term" value="F:DNA binding"/>
    <property type="evidence" value="ECO:0007669"/>
    <property type="project" value="InterPro"/>
</dbReference>
<evidence type="ECO:0000256" key="2">
    <source>
        <dbReference type="ARBA" id="ARBA00022478"/>
    </source>
</evidence>
<keyword evidence="2" id="KW-0240">DNA-directed RNA polymerase</keyword>
<reference evidence="6" key="2">
    <citation type="submission" date="2014-06" db="EMBL/GenBank/DDBJ databases">
        <title>The complete genome of Blastobotrys (Arxula) adeninivorans LS3 - a yeast of biotechnological interest.</title>
        <authorList>
            <person name="Kunze G."/>
            <person name="Gaillardin C."/>
            <person name="Czernicka M."/>
            <person name="Durrens P."/>
            <person name="Martin T."/>
            <person name="Boer E."/>
            <person name="Gabaldon T."/>
            <person name="Cruz J."/>
            <person name="Talla E."/>
            <person name="Marck C."/>
            <person name="Goffeau A."/>
            <person name="Barbe V."/>
            <person name="Baret P."/>
            <person name="Baronian K."/>
            <person name="Beier S."/>
            <person name="Bleykasten C."/>
            <person name="Bode R."/>
            <person name="Casaregola S."/>
            <person name="Despons L."/>
            <person name="Fairhead C."/>
            <person name="Giersberg M."/>
            <person name="Gierski P."/>
            <person name="Hahnel U."/>
            <person name="Hartmann A."/>
            <person name="Jankowska D."/>
            <person name="Jubin C."/>
            <person name="Jung P."/>
            <person name="Lafontaine I."/>
            <person name="Leh-Louis V."/>
            <person name="Lemaire M."/>
            <person name="Marcet-Houben M."/>
            <person name="Mascher M."/>
            <person name="Morel G."/>
            <person name="Richard G.-F."/>
            <person name="Riechen J."/>
            <person name="Sacerdot C."/>
            <person name="Sarkar A."/>
            <person name="Savel G."/>
            <person name="Schacherer J."/>
            <person name="Sherman D."/>
            <person name="Straub M.-L."/>
            <person name="Stein N."/>
            <person name="Thierry A."/>
            <person name="Trautwein-Schult A."/>
            <person name="Westhof E."/>
            <person name="Worch S."/>
            <person name="Dujon B."/>
            <person name="Souciet J.-L."/>
            <person name="Wincker P."/>
            <person name="Scholz U."/>
            <person name="Neuveglise N."/>
        </authorList>
    </citation>
    <scope>NUCLEOTIDE SEQUENCE</scope>
    <source>
        <strain evidence="6">LS3</strain>
    </source>
</reference>
<comment type="subcellular location">
    <subcellularLocation>
        <location evidence="1">Nucleus</location>
    </subcellularLocation>
</comment>
<feature type="compositionally biased region" description="Basic and acidic residues" evidence="5">
    <location>
        <begin position="33"/>
        <end position="48"/>
    </location>
</feature>
<dbReference type="PANTHER" id="PTHR13408:SF0">
    <property type="entry name" value="DNA-DIRECTED RNA POLYMERASE III SUBUNIT RPC4"/>
    <property type="match status" value="1"/>
</dbReference>
<dbReference type="AlphaFoldDB" id="A0A060T6V2"/>
<organism evidence="6">
    <name type="scientific">Blastobotrys adeninivorans</name>
    <name type="common">Yeast</name>
    <name type="synonym">Arxula adeninivorans</name>
    <dbReference type="NCBI Taxonomy" id="409370"/>
    <lineage>
        <taxon>Eukaryota</taxon>
        <taxon>Fungi</taxon>
        <taxon>Dikarya</taxon>
        <taxon>Ascomycota</taxon>
        <taxon>Saccharomycotina</taxon>
        <taxon>Dipodascomycetes</taxon>
        <taxon>Dipodascales</taxon>
        <taxon>Trichomonascaceae</taxon>
        <taxon>Blastobotrys</taxon>
    </lineage>
</organism>
<protein>
    <submittedName>
        <fullName evidence="6">ARAD1C16566p</fullName>
    </submittedName>
</protein>
<keyword evidence="4" id="KW-0539">Nucleus</keyword>
<evidence type="ECO:0000256" key="4">
    <source>
        <dbReference type="ARBA" id="ARBA00023242"/>
    </source>
</evidence>
<dbReference type="PANTHER" id="PTHR13408">
    <property type="entry name" value="DNA-DIRECTED RNA POLYMERASE III"/>
    <property type="match status" value="1"/>
</dbReference>
<feature type="compositionally biased region" description="Acidic residues" evidence="5">
    <location>
        <begin position="306"/>
        <end position="320"/>
    </location>
</feature>
<reference evidence="6" key="1">
    <citation type="submission" date="2014-02" db="EMBL/GenBank/DDBJ databases">
        <authorList>
            <person name="Genoscope - CEA"/>
        </authorList>
    </citation>
    <scope>NUCLEOTIDE SEQUENCE</scope>
    <source>
        <strain evidence="6">LS3</strain>
    </source>
</reference>
<dbReference type="Pfam" id="PF05132">
    <property type="entry name" value="RNA_pol_Rpc4"/>
    <property type="match status" value="1"/>
</dbReference>
<feature type="compositionally biased region" description="Polar residues" evidence="5">
    <location>
        <begin position="49"/>
        <end position="59"/>
    </location>
</feature>
<gene>
    <name evidence="6" type="ORF">GNLVRS02_ARAD1C16566g</name>
</gene>
<accession>A0A060T6V2</accession>
<dbReference type="EMBL" id="HG937693">
    <property type="protein sequence ID" value="CDP34617.1"/>
    <property type="molecule type" value="Genomic_DNA"/>
</dbReference>
<evidence type="ECO:0000256" key="3">
    <source>
        <dbReference type="ARBA" id="ARBA00023163"/>
    </source>
</evidence>
<sequence>MSEPPQRLDSLASRRGRGGPSRGRFMPKAVARRTKEERDASSPADKPEPSSTPSGQSRGNHAPLPGRGGRGGRGTRGRGRGRFEPVASAAVGPLAAPSGMRSGSSSRAATPAFETRAPTGSPGFDPRAIRIKSETPGPETEGSMTPEVDDNRIDMAHSEPVDGSLAQYFPVRLEKLEEDGDQVKKEPGLEVEEAAAAAQSGVYMSPQELREKQRVEQDYEAIINEFDIRTSLDDGRAQALEQKLYFVQFPSVMPKVVPKPEAPAEEKQQKTEQTAENSKDSEGDVDTKDGKDANDAASGDKKTPEGDDDKDVIMIDDDQPEPTPQPAAEPTAEPEPVQRGPYPEGLVGKLRLHRSGKLSMTVGNIVMDVSQGTECSFLQDVVCIDEESKRAFLVGQVSRKLVASPNVDQLVGTS</sequence>
<dbReference type="PhylomeDB" id="A0A060T6V2"/>
<keyword evidence="3" id="KW-0804">Transcription</keyword>
<proteinExistence type="predicted"/>
<evidence type="ECO:0000313" key="6">
    <source>
        <dbReference type="EMBL" id="CDP34617.1"/>
    </source>
</evidence>
<evidence type="ECO:0000256" key="1">
    <source>
        <dbReference type="ARBA" id="ARBA00004123"/>
    </source>
</evidence>
<name>A0A060T6V2_BLAAD</name>
<feature type="region of interest" description="Disordered" evidence="5">
    <location>
        <begin position="1"/>
        <end position="151"/>
    </location>
</feature>
<evidence type="ECO:0000256" key="5">
    <source>
        <dbReference type="SAM" id="MobiDB-lite"/>
    </source>
</evidence>
<feature type="compositionally biased region" description="Basic and acidic residues" evidence="5">
    <location>
        <begin position="277"/>
        <end position="305"/>
    </location>
</feature>
<feature type="compositionally biased region" description="Low complexity" evidence="5">
    <location>
        <begin position="95"/>
        <end position="109"/>
    </location>
</feature>